<evidence type="ECO:0000256" key="2">
    <source>
        <dbReference type="ARBA" id="ARBA00022692"/>
    </source>
</evidence>
<dbReference type="Proteomes" id="UP000244722">
    <property type="component" value="Unassembled WGS sequence"/>
</dbReference>
<feature type="transmembrane region" description="Helical" evidence="6">
    <location>
        <begin position="523"/>
        <end position="546"/>
    </location>
</feature>
<evidence type="ECO:0000256" key="5">
    <source>
        <dbReference type="SAM" id="MobiDB-lite"/>
    </source>
</evidence>
<keyword evidence="7" id="KW-0732">Signal</keyword>
<evidence type="ECO:0000256" key="4">
    <source>
        <dbReference type="ARBA" id="ARBA00023136"/>
    </source>
</evidence>
<sequence length="615" mass="65741">MARYPSLVTGSLLWLSTLSGLSVSQSGWTLDPQKDLCQMANHMSTVVNSTIYTIGGIAYYWTPKSTPGSQTSSNNGSVYILKTSNSFLRALDLSKPVDLAANFSDTAEVISELPFEIPHVKLGAVWADQNKIYYWGGELEVEPVYMNGAYQNKTREWPNPMKYYTYDLSQPKGSGVWETVSIPKGGESDVLTVSPSLGSYTYSAEARKAFYLGGMSVKNELKNRDGSNGTRAGMKSFYVSSMVVYDAARNVWNNETVATELNDMVDGAMVYVADVGEKGILVRIGGVDTNGDYVGVPLITRHMYSQGSYISLAQIGFDTVYVYDIAANTWYRQPTTSKTKIFPDSRRGGFCAGAVAAPDKTSFTIYIYGGYDSSQKKGTWALTMPYFQWIPVGSSGEPELGRSSTTCQTVGGQLAMVRGRGDAINQGDTNGGTYFYDMTNLTWSFKYQPSEYQVPKTISDVIGGNGQGSATATGPTDDKSFAEGLGRLFTAAAANATRSPGSGSTGSPGPGNSKGGSSNSTGAIAGGVVGGVAGLAIIGAGIWVLLRRRRRSVDLAMEGGAMVGSQENSLMGTHKGPPAPNYQEGSPARYEMDSVPIQSPVHELDNTVVQGGTHK</sequence>
<keyword evidence="3 6" id="KW-1133">Transmembrane helix</keyword>
<dbReference type="InterPro" id="IPR011043">
    <property type="entry name" value="Gal_Oxase/kelch_b-propeller"/>
</dbReference>
<evidence type="ECO:0000313" key="9">
    <source>
        <dbReference type="Proteomes" id="UP000244722"/>
    </source>
</evidence>
<evidence type="ECO:0000256" key="1">
    <source>
        <dbReference type="ARBA" id="ARBA00004167"/>
    </source>
</evidence>
<dbReference type="OrthoDB" id="10251809at2759"/>
<evidence type="ECO:0000256" key="7">
    <source>
        <dbReference type="SAM" id="SignalP"/>
    </source>
</evidence>
<accession>A0A2T6ZBB6</accession>
<feature type="compositionally biased region" description="Gly residues" evidence="5">
    <location>
        <begin position="503"/>
        <end position="514"/>
    </location>
</feature>
<dbReference type="AlphaFoldDB" id="A0A2T6ZBB6"/>
<dbReference type="SUPFAM" id="SSF50965">
    <property type="entry name" value="Galactose oxidase, central domain"/>
    <property type="match status" value="1"/>
</dbReference>
<evidence type="ECO:0000256" key="3">
    <source>
        <dbReference type="ARBA" id="ARBA00022989"/>
    </source>
</evidence>
<feature type="region of interest" description="Disordered" evidence="5">
    <location>
        <begin position="566"/>
        <end position="587"/>
    </location>
</feature>
<dbReference type="STRING" id="42251.A0A2T6ZBB6"/>
<feature type="region of interest" description="Disordered" evidence="5">
    <location>
        <begin position="494"/>
        <end position="518"/>
    </location>
</feature>
<proteinExistence type="predicted"/>
<name>A0A2T6ZBB6_TUBBO</name>
<comment type="caution">
    <text evidence="8">The sequence shown here is derived from an EMBL/GenBank/DDBJ whole genome shotgun (WGS) entry which is preliminary data.</text>
</comment>
<dbReference type="GO" id="GO:0071944">
    <property type="term" value="C:cell periphery"/>
    <property type="evidence" value="ECO:0007669"/>
    <property type="project" value="UniProtKB-ARBA"/>
</dbReference>
<reference evidence="8 9" key="1">
    <citation type="submission" date="2017-04" db="EMBL/GenBank/DDBJ databases">
        <title>Draft genome sequence of Tuber borchii Vittad., a whitish edible truffle.</title>
        <authorList>
            <consortium name="DOE Joint Genome Institute"/>
            <person name="Murat C."/>
            <person name="Kuo A."/>
            <person name="Barry K.W."/>
            <person name="Clum A."/>
            <person name="Dockter R.B."/>
            <person name="Fauchery L."/>
            <person name="Iotti M."/>
            <person name="Kohler A."/>
            <person name="Labutti K."/>
            <person name="Lindquist E.A."/>
            <person name="Lipzen A."/>
            <person name="Ohm R.A."/>
            <person name="Wang M."/>
            <person name="Grigoriev I.V."/>
            <person name="Zambonelli A."/>
            <person name="Martin F.M."/>
        </authorList>
    </citation>
    <scope>NUCLEOTIDE SEQUENCE [LARGE SCALE GENOMIC DNA]</scope>
    <source>
        <strain evidence="8 9">Tbo3840</strain>
    </source>
</reference>
<evidence type="ECO:0000313" key="8">
    <source>
        <dbReference type="EMBL" id="PUU72785.1"/>
    </source>
</evidence>
<dbReference type="Gene3D" id="2.120.10.80">
    <property type="entry name" value="Kelch-type beta propeller"/>
    <property type="match status" value="1"/>
</dbReference>
<keyword evidence="2 6" id="KW-0812">Transmembrane</keyword>
<gene>
    <name evidence="8" type="ORF">B9Z19DRAFT_1136719</name>
</gene>
<feature type="signal peptide" evidence="7">
    <location>
        <begin position="1"/>
        <end position="20"/>
    </location>
</feature>
<keyword evidence="4 6" id="KW-0472">Membrane</keyword>
<dbReference type="EMBL" id="NESQ01000466">
    <property type="protein sequence ID" value="PUU72785.1"/>
    <property type="molecule type" value="Genomic_DNA"/>
</dbReference>
<dbReference type="PANTHER" id="PTHR15549">
    <property type="entry name" value="PAIRED IMMUNOGLOBULIN-LIKE TYPE 2 RECEPTOR"/>
    <property type="match status" value="1"/>
</dbReference>
<evidence type="ECO:0008006" key="10">
    <source>
        <dbReference type="Google" id="ProtNLM"/>
    </source>
</evidence>
<comment type="subcellular location">
    <subcellularLocation>
        <location evidence="1">Membrane</location>
        <topology evidence="1">Single-pass membrane protein</topology>
    </subcellularLocation>
</comment>
<dbReference type="GO" id="GO:0016020">
    <property type="term" value="C:membrane"/>
    <property type="evidence" value="ECO:0007669"/>
    <property type="project" value="UniProtKB-SubCell"/>
</dbReference>
<dbReference type="PANTHER" id="PTHR15549:SF27">
    <property type="entry name" value="CHITIN-BINDING TYPE-1 DOMAIN-CONTAINING PROTEIN"/>
    <property type="match status" value="1"/>
</dbReference>
<evidence type="ECO:0000256" key="6">
    <source>
        <dbReference type="SAM" id="Phobius"/>
    </source>
</evidence>
<organism evidence="8 9">
    <name type="scientific">Tuber borchii</name>
    <name type="common">White truffle</name>
    <dbReference type="NCBI Taxonomy" id="42251"/>
    <lineage>
        <taxon>Eukaryota</taxon>
        <taxon>Fungi</taxon>
        <taxon>Dikarya</taxon>
        <taxon>Ascomycota</taxon>
        <taxon>Pezizomycotina</taxon>
        <taxon>Pezizomycetes</taxon>
        <taxon>Pezizales</taxon>
        <taxon>Tuberaceae</taxon>
        <taxon>Tuber</taxon>
    </lineage>
</organism>
<keyword evidence="9" id="KW-1185">Reference proteome</keyword>
<dbReference type="InterPro" id="IPR015915">
    <property type="entry name" value="Kelch-typ_b-propeller"/>
</dbReference>
<dbReference type="InterPro" id="IPR051694">
    <property type="entry name" value="Immunoregulatory_rcpt-like"/>
</dbReference>
<protein>
    <recommendedName>
        <fullName evidence="10">Kelch repeat protein</fullName>
    </recommendedName>
</protein>
<feature type="chain" id="PRO_5015742549" description="Kelch repeat protein" evidence="7">
    <location>
        <begin position="21"/>
        <end position="615"/>
    </location>
</feature>